<dbReference type="Gene3D" id="3.30.1240.10">
    <property type="match status" value="1"/>
</dbReference>
<dbReference type="InterPro" id="IPR023214">
    <property type="entry name" value="HAD_sf"/>
</dbReference>
<sequence length="269" mass="28960">MMRRADMVLLDLDGTVIGPDGTVAREVWEAADRAREAGVRIAVCTGRAACGVALEVAQRLDPGAPHIFHNGALMLMGDEVLHCEELPAEPLRAVVEHARHHTLRVELYTTHDIFVDGICERCAHHAEVLGQKVVERDLMEVLRSERVVRAHWIVAPEDIDRAIALELAGCEVGQASSPALPESLFASVTRRGVSKGSAARRAALRLGVDLRRTMAVGDSPGDLPMLDVVGLPRVMADGHPELVARYASVPGVDAHGAVRALEEAAGLMR</sequence>
<dbReference type="SUPFAM" id="SSF56784">
    <property type="entry name" value="HAD-like"/>
    <property type="match status" value="1"/>
</dbReference>
<accession>A0ABY0CS12</accession>
<dbReference type="PANTHER" id="PTHR10000">
    <property type="entry name" value="PHOSPHOSERINE PHOSPHATASE"/>
    <property type="match status" value="1"/>
</dbReference>
<reference evidence="1 2" key="1">
    <citation type="submission" date="2019-01" db="EMBL/GenBank/DDBJ databases">
        <title>Lujinxingia litoralis gen. nov., sp. nov. and Lujinxingia sediminis gen. nov., sp. nov., new members in the order Bradymonadales, isolated from coastal sediment.</title>
        <authorList>
            <person name="Li C.-M."/>
        </authorList>
    </citation>
    <scope>NUCLEOTIDE SEQUENCE [LARGE SCALE GENOMIC DNA]</scope>
    <source>
        <strain evidence="1 2">SEH01</strain>
    </source>
</reference>
<dbReference type="RefSeq" id="WP_127780431.1">
    <property type="nucleotide sequence ID" value="NZ_SADD01000006.1"/>
</dbReference>
<name>A0ABY0CS12_9DELT</name>
<evidence type="ECO:0000313" key="2">
    <source>
        <dbReference type="Proteomes" id="UP000282926"/>
    </source>
</evidence>
<dbReference type="Proteomes" id="UP000282926">
    <property type="component" value="Unassembled WGS sequence"/>
</dbReference>
<dbReference type="Pfam" id="PF08282">
    <property type="entry name" value="Hydrolase_3"/>
    <property type="match status" value="1"/>
</dbReference>
<proteinExistence type="predicted"/>
<dbReference type="InterPro" id="IPR036412">
    <property type="entry name" value="HAD-like_sf"/>
</dbReference>
<dbReference type="PANTHER" id="PTHR10000:SF8">
    <property type="entry name" value="HAD SUPERFAMILY HYDROLASE-LIKE, TYPE 3"/>
    <property type="match status" value="1"/>
</dbReference>
<comment type="caution">
    <text evidence="1">The sequence shown here is derived from an EMBL/GenBank/DDBJ whole genome shotgun (WGS) entry which is preliminary data.</text>
</comment>
<keyword evidence="2" id="KW-1185">Reference proteome</keyword>
<evidence type="ECO:0000313" key="1">
    <source>
        <dbReference type="EMBL" id="RVU43599.1"/>
    </source>
</evidence>
<dbReference type="Gene3D" id="3.40.50.1000">
    <property type="entry name" value="HAD superfamily/HAD-like"/>
    <property type="match status" value="1"/>
</dbReference>
<protein>
    <submittedName>
        <fullName evidence="1">HAD family phosphatase</fullName>
    </submittedName>
</protein>
<organism evidence="1 2">
    <name type="scientific">Lujinxingia sediminis</name>
    <dbReference type="NCBI Taxonomy" id="2480984"/>
    <lineage>
        <taxon>Bacteria</taxon>
        <taxon>Deltaproteobacteria</taxon>
        <taxon>Bradymonadales</taxon>
        <taxon>Lujinxingiaceae</taxon>
        <taxon>Lujinxingia</taxon>
    </lineage>
</organism>
<dbReference type="InterPro" id="IPR006379">
    <property type="entry name" value="HAD-SF_hydro_IIB"/>
</dbReference>
<dbReference type="NCBIfam" id="TIGR01484">
    <property type="entry name" value="HAD-SF-IIB"/>
    <property type="match status" value="1"/>
</dbReference>
<gene>
    <name evidence="1" type="ORF">EA187_12290</name>
</gene>
<dbReference type="EMBL" id="SADD01000006">
    <property type="protein sequence ID" value="RVU43599.1"/>
    <property type="molecule type" value="Genomic_DNA"/>
</dbReference>